<organism evidence="5 6">
    <name type="scientific">Quillaja saponaria</name>
    <name type="common">Soap bark tree</name>
    <dbReference type="NCBI Taxonomy" id="32244"/>
    <lineage>
        <taxon>Eukaryota</taxon>
        <taxon>Viridiplantae</taxon>
        <taxon>Streptophyta</taxon>
        <taxon>Embryophyta</taxon>
        <taxon>Tracheophyta</taxon>
        <taxon>Spermatophyta</taxon>
        <taxon>Magnoliopsida</taxon>
        <taxon>eudicotyledons</taxon>
        <taxon>Gunneridae</taxon>
        <taxon>Pentapetalae</taxon>
        <taxon>rosids</taxon>
        <taxon>fabids</taxon>
        <taxon>Fabales</taxon>
        <taxon>Quillajaceae</taxon>
        <taxon>Quillaja</taxon>
    </lineage>
</organism>
<feature type="domain" description="PRONE" evidence="4">
    <location>
        <begin position="87"/>
        <end position="474"/>
    </location>
</feature>
<evidence type="ECO:0000256" key="3">
    <source>
        <dbReference type="SAM" id="MobiDB-lite"/>
    </source>
</evidence>
<dbReference type="Pfam" id="PF03759">
    <property type="entry name" value="PRONE"/>
    <property type="match status" value="1"/>
</dbReference>
<accession>A0AAD7PSU0</accession>
<name>A0AAD7PSU0_QUISA</name>
<feature type="compositionally biased region" description="Low complexity" evidence="3">
    <location>
        <begin position="21"/>
        <end position="38"/>
    </location>
</feature>
<dbReference type="Gene3D" id="1.20.58.2010">
    <property type="entry name" value="PRONE domain, subdomain 1"/>
    <property type="match status" value="2"/>
</dbReference>
<dbReference type="KEGG" id="qsa:O6P43_016324"/>
<reference evidence="5" key="1">
    <citation type="journal article" date="2023" name="Science">
        <title>Elucidation of the pathway for biosynthesis of saponin adjuvants from the soapbark tree.</title>
        <authorList>
            <person name="Reed J."/>
            <person name="Orme A."/>
            <person name="El-Demerdash A."/>
            <person name="Owen C."/>
            <person name="Martin L.B.B."/>
            <person name="Misra R.C."/>
            <person name="Kikuchi S."/>
            <person name="Rejzek M."/>
            <person name="Martin A.C."/>
            <person name="Harkess A."/>
            <person name="Leebens-Mack J."/>
            <person name="Louveau T."/>
            <person name="Stephenson M.J."/>
            <person name="Osbourn A."/>
        </authorList>
    </citation>
    <scope>NUCLEOTIDE SEQUENCE</scope>
    <source>
        <strain evidence="5">S10</strain>
    </source>
</reference>
<evidence type="ECO:0000256" key="1">
    <source>
        <dbReference type="ARBA" id="ARBA00022658"/>
    </source>
</evidence>
<dbReference type="EMBL" id="JARAOO010000006">
    <property type="protein sequence ID" value="KAJ7966926.1"/>
    <property type="molecule type" value="Genomic_DNA"/>
</dbReference>
<dbReference type="FunFam" id="1.20.58.2010:FF:000001">
    <property type="entry name" value="Rop guanine nucleotide exchange factor 14"/>
    <property type="match status" value="1"/>
</dbReference>
<evidence type="ECO:0000313" key="6">
    <source>
        <dbReference type="Proteomes" id="UP001163823"/>
    </source>
</evidence>
<feature type="compositionally biased region" description="Polar residues" evidence="3">
    <location>
        <begin position="47"/>
        <end position="57"/>
    </location>
</feature>
<protein>
    <submittedName>
        <fullName evidence="5">Rop guanine nucleotide exchange factor like</fullName>
    </submittedName>
</protein>
<dbReference type="InterPro" id="IPR005512">
    <property type="entry name" value="PRONE_dom"/>
</dbReference>
<gene>
    <name evidence="5" type="ORF">O6P43_016324</name>
</gene>
<dbReference type="PANTHER" id="PTHR33101">
    <property type="entry name" value="ROP GUANINE NUCLEOTIDE EXCHANGE FACTOR 1"/>
    <property type="match status" value="1"/>
</dbReference>
<dbReference type="InterPro" id="IPR038937">
    <property type="entry name" value="RopGEF"/>
</dbReference>
<proteinExistence type="predicted"/>
<evidence type="ECO:0000259" key="4">
    <source>
        <dbReference type="PROSITE" id="PS51334"/>
    </source>
</evidence>
<feature type="region of interest" description="Disordered" evidence="3">
    <location>
        <begin position="1"/>
        <end position="57"/>
    </location>
</feature>
<dbReference type="PROSITE" id="PS51334">
    <property type="entry name" value="PRONE"/>
    <property type="match status" value="1"/>
</dbReference>
<keyword evidence="1 2" id="KW-0344">Guanine-nucleotide releasing factor</keyword>
<dbReference type="PANTHER" id="PTHR33101:SF50">
    <property type="entry name" value="ROP GUANINE NUCLEOTIDE EXCHANGE FACTOR 1-LIKE"/>
    <property type="match status" value="1"/>
</dbReference>
<evidence type="ECO:0000313" key="5">
    <source>
        <dbReference type="EMBL" id="KAJ7966926.1"/>
    </source>
</evidence>
<sequence>MGSVSSEDELDQMGERFEGYSLSADVSESESSSGFSCEGYDHERASSKLTSSSIGRPEFTENSRFPASVKVKLPGFSGNHAVIMEKRGKPVTKLSEVELMKERFAKLLLGEDMSGGGNGVCTALAISNAITNLSATVFGELWKLEPLSAPKKSMWHREMDWILRVGDSIVELVPSTQKSTDGRTFEVMVPRPRSDLYVNLPAIKKLDAMLLRILDGFCDSDFYYVDRGIIVAGADDTKTFPMSESSWKPSIRQEEKWWLPFPRVPANGLSPDARKRLQQYRECTNQILKAAMAINSSVLAEMEIPDAYLNNLPESGKSFIGEVIYHQLSAEKFSPECLLDYLELSSEYSTLEVANRTEAAVHIWRQKYQKIPSTQIKAGKSSWSGTVKGFAGDKEKGKLLAERAGALLQSLRLRFPGLPRTALDMSKIQYNKDVGQSILESYSSVLEILAFNIIARIDDLLYVDDATKQRAVAESLYLCKQEKLGCGFPQ</sequence>
<comment type="caution">
    <text evidence="5">The sequence shown here is derived from an EMBL/GenBank/DDBJ whole genome shotgun (WGS) entry which is preliminary data.</text>
</comment>
<evidence type="ECO:0000256" key="2">
    <source>
        <dbReference type="PROSITE-ProRule" id="PRU00663"/>
    </source>
</evidence>
<dbReference type="GO" id="GO:0005085">
    <property type="term" value="F:guanyl-nucleotide exchange factor activity"/>
    <property type="evidence" value="ECO:0007669"/>
    <property type="project" value="UniProtKB-UniRule"/>
</dbReference>
<dbReference type="Proteomes" id="UP001163823">
    <property type="component" value="Chromosome 6"/>
</dbReference>
<dbReference type="AlphaFoldDB" id="A0AAD7PSU0"/>
<keyword evidence="6" id="KW-1185">Reference proteome</keyword>
<dbReference type="FunFam" id="1.20.58.2010:FF:000003">
    <property type="entry name" value="Rop guanine nucleotide exchange factor 14"/>
    <property type="match status" value="1"/>
</dbReference>
<feature type="compositionally biased region" description="Acidic residues" evidence="3">
    <location>
        <begin position="1"/>
        <end position="12"/>
    </location>
</feature>